<reference evidence="2" key="2">
    <citation type="submission" date="2015-06" db="UniProtKB">
        <authorList>
            <consortium name="EnsemblPlants"/>
        </authorList>
    </citation>
    <scope>IDENTIFICATION</scope>
    <source>
        <strain evidence="2">DM1-3 516 R44</strain>
    </source>
</reference>
<dbReference type="AlphaFoldDB" id="M0ZR48"/>
<name>M0ZR48_SOLTU</name>
<evidence type="ECO:0000313" key="2">
    <source>
        <dbReference type="EnsemblPlants" id="PGSC0003DMT400006321"/>
    </source>
</evidence>
<dbReference type="InParanoid" id="M0ZR48"/>
<dbReference type="HOGENOM" id="CLU_2762739_0_0_1"/>
<evidence type="ECO:0000313" key="3">
    <source>
        <dbReference type="Proteomes" id="UP000011115"/>
    </source>
</evidence>
<proteinExistence type="predicted"/>
<keyword evidence="3" id="KW-1185">Reference proteome</keyword>
<dbReference type="PaxDb" id="4113-PGSC0003DMT400006321"/>
<evidence type="ECO:0000256" key="1">
    <source>
        <dbReference type="ARBA" id="ARBA00022737"/>
    </source>
</evidence>
<dbReference type="STRING" id="4113.M0ZR48"/>
<dbReference type="EnsemblPlants" id="PGSC0003DMT400006321">
    <property type="protein sequence ID" value="PGSC0003DMT400006321"/>
    <property type="gene ID" value="PGSC0003DMG400002468"/>
</dbReference>
<dbReference type="InterPro" id="IPR011990">
    <property type="entry name" value="TPR-like_helical_dom_sf"/>
</dbReference>
<dbReference type="Proteomes" id="UP000011115">
    <property type="component" value="Unassembled WGS sequence"/>
</dbReference>
<dbReference type="InterPro" id="IPR002885">
    <property type="entry name" value="PPR_rpt"/>
</dbReference>
<reference evidence="3" key="1">
    <citation type="journal article" date="2011" name="Nature">
        <title>Genome sequence and analysis of the tuber crop potato.</title>
        <authorList>
            <consortium name="The Potato Genome Sequencing Consortium"/>
        </authorList>
    </citation>
    <scope>NUCLEOTIDE SEQUENCE [LARGE SCALE GENOMIC DNA]</scope>
    <source>
        <strain evidence="3">cv. DM1-3 516 R44</strain>
    </source>
</reference>
<sequence length="70" mass="7953">MIGRGYLPVESTLNAVIILLCKQSKVEKPSNLMKDIKGKYCLLDSGSYSPFIDVFCSNGDFHKAFFFLQW</sequence>
<keyword evidence="1" id="KW-0677">Repeat</keyword>
<organism evidence="2 3">
    <name type="scientific">Solanum tuberosum</name>
    <name type="common">Potato</name>
    <dbReference type="NCBI Taxonomy" id="4113"/>
    <lineage>
        <taxon>Eukaryota</taxon>
        <taxon>Viridiplantae</taxon>
        <taxon>Streptophyta</taxon>
        <taxon>Embryophyta</taxon>
        <taxon>Tracheophyta</taxon>
        <taxon>Spermatophyta</taxon>
        <taxon>Magnoliopsida</taxon>
        <taxon>eudicotyledons</taxon>
        <taxon>Gunneridae</taxon>
        <taxon>Pentapetalae</taxon>
        <taxon>asterids</taxon>
        <taxon>lamiids</taxon>
        <taxon>Solanales</taxon>
        <taxon>Solanaceae</taxon>
        <taxon>Solanoideae</taxon>
        <taxon>Solaneae</taxon>
        <taxon>Solanum</taxon>
    </lineage>
</organism>
<accession>M0ZR48</accession>
<dbReference type="Gene3D" id="1.25.40.10">
    <property type="entry name" value="Tetratricopeptide repeat domain"/>
    <property type="match status" value="1"/>
</dbReference>
<dbReference type="Gramene" id="PGSC0003DMT400006321">
    <property type="protein sequence ID" value="PGSC0003DMT400006321"/>
    <property type="gene ID" value="PGSC0003DMG400002468"/>
</dbReference>
<protein>
    <submittedName>
        <fullName evidence="2">Pentatricopeptide repeat-containing protein, mitochondrial</fullName>
    </submittedName>
</protein>
<dbReference type="Pfam" id="PF01535">
    <property type="entry name" value="PPR"/>
    <property type="match status" value="2"/>
</dbReference>